<feature type="transmembrane region" description="Helical" evidence="1">
    <location>
        <begin position="21"/>
        <end position="40"/>
    </location>
</feature>
<evidence type="ECO:0000313" key="2">
    <source>
        <dbReference type="EMBL" id="QHS94537.1"/>
    </source>
</evidence>
<feature type="transmembrane region" description="Helical" evidence="1">
    <location>
        <begin position="198"/>
        <end position="216"/>
    </location>
</feature>
<feature type="transmembrane region" description="Helical" evidence="1">
    <location>
        <begin position="166"/>
        <end position="186"/>
    </location>
</feature>
<dbReference type="AlphaFoldDB" id="A0A6C0BQ76"/>
<proteinExistence type="predicted"/>
<reference evidence="2" key="1">
    <citation type="journal article" date="2020" name="Nature">
        <title>Giant virus diversity and host interactions through global metagenomics.</title>
        <authorList>
            <person name="Schulz F."/>
            <person name="Roux S."/>
            <person name="Paez-Espino D."/>
            <person name="Jungbluth S."/>
            <person name="Walsh D.A."/>
            <person name="Denef V.J."/>
            <person name="McMahon K.D."/>
            <person name="Konstantinidis K.T."/>
            <person name="Eloe-Fadrosh E.A."/>
            <person name="Kyrpides N.C."/>
            <person name="Woyke T."/>
        </authorList>
    </citation>
    <scope>NUCLEOTIDE SEQUENCE</scope>
    <source>
        <strain evidence="2">GVMAG-M-3300018416-45</strain>
    </source>
</reference>
<accession>A0A6C0BQ76</accession>
<keyword evidence="1" id="KW-1133">Transmembrane helix</keyword>
<dbReference type="SUPFAM" id="SSF51294">
    <property type="entry name" value="Hedgehog/intein (Hint) domain"/>
    <property type="match status" value="1"/>
</dbReference>
<keyword evidence="1" id="KW-0472">Membrane</keyword>
<protein>
    <recommendedName>
        <fullName evidence="3">Vint domain-containing protein</fullName>
    </recommendedName>
</protein>
<dbReference type="EMBL" id="MN739226">
    <property type="protein sequence ID" value="QHS94537.1"/>
    <property type="molecule type" value="Genomic_DNA"/>
</dbReference>
<evidence type="ECO:0000256" key="1">
    <source>
        <dbReference type="SAM" id="Phobius"/>
    </source>
</evidence>
<sequence>MTSTYDSIKKLYGSQTYLDKYIVDVIITIFICCIVIYFVFKNKINDTLNNIDSDWENNRCKPEYIPISGFVKSSEGNTIYEKSVNNFNYCISELYKKDFNISLSPLTSAINSSLSVMVNISDALTTLLENTKKIKLGTISVFKNIITKMNELVIQLTQQSISMKSVIAMIHATIVTAVYSIIGSYYTGVSVFIMFSEAFFNFIMVVLILTAIILMVTPVTFAVGMGIFLQGVALFAVLILLNNFIKNAFGIHIVNMKLPKMPGKGKKGKKCFAHNTNVSMMGGEYKQISDLVIGDVLLDGSIVTSIQISVNDELSFVNINGVIVTNDHKIYYHNWIDAKYHPEAKVVQCNDPYVYCIGTSSKIITLNGCIFSDWDEITIDDLSELTNVDICTGRTPNIIKLKDVHMYFDTGYHGDTLVTLKNGNIVPIQDVKNGDVLGDDSVVTTTVSIMSKDLDYFSYYKDGVHLFDSTGNIVVDDIDIQFRKTQSPEKSYNLVTNTGNMNIYNINVGDYNKGIEKFFPESRWY</sequence>
<dbReference type="InterPro" id="IPR036844">
    <property type="entry name" value="Hint_dom_sf"/>
</dbReference>
<name>A0A6C0BQ76_9ZZZZ</name>
<evidence type="ECO:0008006" key="3">
    <source>
        <dbReference type="Google" id="ProtNLM"/>
    </source>
</evidence>
<organism evidence="2">
    <name type="scientific">viral metagenome</name>
    <dbReference type="NCBI Taxonomy" id="1070528"/>
    <lineage>
        <taxon>unclassified sequences</taxon>
        <taxon>metagenomes</taxon>
        <taxon>organismal metagenomes</taxon>
    </lineage>
</organism>
<keyword evidence="1" id="KW-0812">Transmembrane</keyword>